<comment type="caution">
    <text evidence="2">The sequence shown here is derived from an EMBL/GenBank/DDBJ whole genome shotgun (WGS) entry which is preliminary data.</text>
</comment>
<evidence type="ECO:0000256" key="1">
    <source>
        <dbReference type="SAM" id="Phobius"/>
    </source>
</evidence>
<keyword evidence="1" id="KW-0472">Membrane</keyword>
<accession>A0A2S6A8Q4</accession>
<name>A0A2S6A8Q4_9NOCA</name>
<keyword evidence="1" id="KW-1133">Transmembrane helix</keyword>
<gene>
    <name evidence="2" type="ORF">C5E45_34140</name>
</gene>
<reference evidence="2 3" key="1">
    <citation type="submission" date="2018-02" db="EMBL/GenBank/DDBJ databases">
        <title>8 Nocardia nova and 1 Nocardia cyriacigeorgica strain used for evolution to TMP-SMX.</title>
        <authorList>
            <person name="Mehta H."/>
            <person name="Weng J."/>
            <person name="Shamoo Y."/>
        </authorList>
    </citation>
    <scope>NUCLEOTIDE SEQUENCE [LARGE SCALE GENOMIC DNA]</scope>
    <source>
        <strain evidence="2 3">MDA3139</strain>
    </source>
</reference>
<dbReference type="Proteomes" id="UP000239874">
    <property type="component" value="Unassembled WGS sequence"/>
</dbReference>
<protein>
    <submittedName>
        <fullName evidence="2">Uncharacterized protein</fullName>
    </submittedName>
</protein>
<evidence type="ECO:0000313" key="3">
    <source>
        <dbReference type="Proteomes" id="UP000239874"/>
    </source>
</evidence>
<organism evidence="2 3">
    <name type="scientific">Nocardia nova</name>
    <dbReference type="NCBI Taxonomy" id="37330"/>
    <lineage>
        <taxon>Bacteria</taxon>
        <taxon>Bacillati</taxon>
        <taxon>Actinomycetota</taxon>
        <taxon>Actinomycetes</taxon>
        <taxon>Mycobacteriales</taxon>
        <taxon>Nocardiaceae</taxon>
        <taxon>Nocardia</taxon>
    </lineage>
</organism>
<proteinExistence type="predicted"/>
<dbReference type="EMBL" id="PSZC01000048">
    <property type="protein sequence ID" value="PPJ29409.1"/>
    <property type="molecule type" value="Genomic_DNA"/>
</dbReference>
<sequence>MKNVPFSRSWYWLRPDGRTACCGVVIIVFVVVLGSVIGYGQAAISAFITAVVSTAATTMVESMLRAWAYRA</sequence>
<evidence type="ECO:0000313" key="2">
    <source>
        <dbReference type="EMBL" id="PPJ29409.1"/>
    </source>
</evidence>
<feature type="transmembrane region" description="Helical" evidence="1">
    <location>
        <begin position="46"/>
        <end position="68"/>
    </location>
</feature>
<dbReference type="AlphaFoldDB" id="A0A2S6A8Q4"/>
<keyword evidence="1" id="KW-0812">Transmembrane</keyword>
<feature type="transmembrane region" description="Helical" evidence="1">
    <location>
        <begin position="20"/>
        <end position="40"/>
    </location>
</feature>